<proteinExistence type="predicted"/>
<accession>A0ABQ4DTV6</accession>
<organism evidence="4 5">
    <name type="scientific">Plantactinospora endophytica</name>
    <dbReference type="NCBI Taxonomy" id="673535"/>
    <lineage>
        <taxon>Bacteria</taxon>
        <taxon>Bacillati</taxon>
        <taxon>Actinomycetota</taxon>
        <taxon>Actinomycetes</taxon>
        <taxon>Micromonosporales</taxon>
        <taxon>Micromonosporaceae</taxon>
        <taxon>Plantactinospora</taxon>
    </lineage>
</organism>
<protein>
    <recommendedName>
        <fullName evidence="3">DUF4190 domain-containing protein</fullName>
    </recommendedName>
</protein>
<feature type="domain" description="DUF4190" evidence="3">
    <location>
        <begin position="115"/>
        <end position="169"/>
    </location>
</feature>
<keyword evidence="2" id="KW-0812">Transmembrane</keyword>
<evidence type="ECO:0000313" key="4">
    <source>
        <dbReference type="EMBL" id="GIG85562.1"/>
    </source>
</evidence>
<keyword evidence="2" id="KW-0472">Membrane</keyword>
<evidence type="ECO:0000256" key="1">
    <source>
        <dbReference type="SAM" id="MobiDB-lite"/>
    </source>
</evidence>
<dbReference type="RefSeq" id="WP_203864202.1">
    <property type="nucleotide sequence ID" value="NZ_BONW01000001.1"/>
</dbReference>
<keyword evidence="2" id="KW-1133">Transmembrane helix</keyword>
<dbReference type="Proteomes" id="UP000646749">
    <property type="component" value="Unassembled WGS sequence"/>
</dbReference>
<dbReference type="Pfam" id="PF13828">
    <property type="entry name" value="DUF4190"/>
    <property type="match status" value="1"/>
</dbReference>
<feature type="compositionally biased region" description="Low complexity" evidence="1">
    <location>
        <begin position="45"/>
        <end position="59"/>
    </location>
</feature>
<feature type="compositionally biased region" description="Gly residues" evidence="1">
    <location>
        <begin position="60"/>
        <end position="78"/>
    </location>
</feature>
<gene>
    <name evidence="4" type="ORF">Pen02_04980</name>
</gene>
<dbReference type="EMBL" id="BONW01000001">
    <property type="protein sequence ID" value="GIG85562.1"/>
    <property type="molecule type" value="Genomic_DNA"/>
</dbReference>
<feature type="transmembrane region" description="Helical" evidence="2">
    <location>
        <begin position="158"/>
        <end position="181"/>
    </location>
</feature>
<evidence type="ECO:0000259" key="3">
    <source>
        <dbReference type="Pfam" id="PF13828"/>
    </source>
</evidence>
<evidence type="ECO:0000256" key="2">
    <source>
        <dbReference type="SAM" id="Phobius"/>
    </source>
</evidence>
<comment type="caution">
    <text evidence="4">The sequence shown here is derived from an EMBL/GenBank/DDBJ whole genome shotgun (WGS) entry which is preliminary data.</text>
</comment>
<keyword evidence="5" id="KW-1185">Reference proteome</keyword>
<feature type="region of interest" description="Disordered" evidence="1">
    <location>
        <begin position="1"/>
        <end position="106"/>
    </location>
</feature>
<evidence type="ECO:0000313" key="5">
    <source>
        <dbReference type="Proteomes" id="UP000646749"/>
    </source>
</evidence>
<dbReference type="InterPro" id="IPR025241">
    <property type="entry name" value="DUF4190"/>
</dbReference>
<feature type="compositionally biased region" description="Low complexity" evidence="1">
    <location>
        <begin position="79"/>
        <end position="106"/>
    </location>
</feature>
<feature type="compositionally biased region" description="Pro residues" evidence="1">
    <location>
        <begin position="18"/>
        <end position="29"/>
    </location>
</feature>
<name>A0ABQ4DTV6_9ACTN</name>
<reference evidence="4 5" key="1">
    <citation type="submission" date="2021-01" db="EMBL/GenBank/DDBJ databases">
        <title>Whole genome shotgun sequence of Plantactinospora endophytica NBRC 110450.</title>
        <authorList>
            <person name="Komaki H."/>
            <person name="Tamura T."/>
        </authorList>
    </citation>
    <scope>NUCLEOTIDE SEQUENCE [LARGE SCALE GENOMIC DNA]</scope>
    <source>
        <strain evidence="4 5">NBRC 110450</strain>
    </source>
</reference>
<feature type="transmembrane region" description="Helical" evidence="2">
    <location>
        <begin position="115"/>
        <end position="137"/>
    </location>
</feature>
<sequence length="190" mass="19850">MSYPAPGEPQDPEGSRAQPPPGSGGPPDQPGYHGDQPGYHGGQPGQPSQPEQPDYYGQPGQSGYGQSGYGQSGYGQPGQYGYQDQPGYYGQPGQPGSQGEPGYYGQPGQQSGFNVLAILSLVFAFVFAPAGIVLGHLARRQIRRTGEQGGQLATWGLVLSYIFTALYLIGCCGWLALVSWAGAEGDGGTY</sequence>